<evidence type="ECO:0000313" key="1">
    <source>
        <dbReference type="EMBL" id="MEA9358187.1"/>
    </source>
</evidence>
<accession>A0ABU5W036</accession>
<gene>
    <name evidence="1" type="ORF">SHI21_18275</name>
</gene>
<dbReference type="Proteomes" id="UP001302274">
    <property type="component" value="Unassembled WGS sequence"/>
</dbReference>
<protein>
    <submittedName>
        <fullName evidence="1">Uncharacterized protein</fullName>
    </submittedName>
</protein>
<evidence type="ECO:0000313" key="2">
    <source>
        <dbReference type="Proteomes" id="UP001302274"/>
    </source>
</evidence>
<dbReference type="EMBL" id="JAYGJQ010000003">
    <property type="protein sequence ID" value="MEA9358187.1"/>
    <property type="molecule type" value="Genomic_DNA"/>
</dbReference>
<proteinExistence type="predicted"/>
<comment type="caution">
    <text evidence="1">The sequence shown here is derived from an EMBL/GenBank/DDBJ whole genome shotgun (WGS) entry which is preliminary data.</text>
</comment>
<reference evidence="1 2" key="1">
    <citation type="submission" date="2023-11" db="EMBL/GenBank/DDBJ databases">
        <title>A Novel Polar Bacteriovorax (B. antarcticus) Isolated from the Biocrust in Antarctica.</title>
        <authorList>
            <person name="Mun W."/>
            <person name="Choi S.Y."/>
            <person name="Mitchell R.J."/>
        </authorList>
    </citation>
    <scope>NUCLEOTIDE SEQUENCE [LARGE SCALE GENOMIC DNA]</scope>
    <source>
        <strain evidence="1 2">PP10</strain>
    </source>
</reference>
<name>A0ABU5W036_9BACT</name>
<sequence length="70" mass="7507">MKRPTAKAQAIDLTKDKMILGGLALLAGLMAIAVFSSSTHAQVPHTWNSYSVGEGETKVPFKLKSQKLGH</sequence>
<dbReference type="RefSeq" id="WP_323578486.1">
    <property type="nucleotide sequence ID" value="NZ_JAYGJQ010000003.1"/>
</dbReference>
<keyword evidence="2" id="KW-1185">Reference proteome</keyword>
<organism evidence="1 2">
    <name type="scientific">Bacteriovorax antarcticus</name>
    <dbReference type="NCBI Taxonomy" id="3088717"/>
    <lineage>
        <taxon>Bacteria</taxon>
        <taxon>Pseudomonadati</taxon>
        <taxon>Bdellovibrionota</taxon>
        <taxon>Bacteriovoracia</taxon>
        <taxon>Bacteriovoracales</taxon>
        <taxon>Bacteriovoracaceae</taxon>
        <taxon>Bacteriovorax</taxon>
    </lineage>
</organism>